<dbReference type="PANTHER" id="PTHR30040:SF2">
    <property type="entry name" value="FAD:PROTEIN FMN TRANSFERASE"/>
    <property type="match status" value="1"/>
</dbReference>
<evidence type="ECO:0000256" key="2">
    <source>
        <dbReference type="ARBA" id="ARBA00016337"/>
    </source>
</evidence>
<accession>A0A653LFT9</accession>
<comment type="cofactor">
    <cofactor evidence="11">
        <name>Mg(2+)</name>
        <dbReference type="ChEBI" id="CHEBI:18420"/>
    </cofactor>
    <cofactor evidence="11">
        <name>Mn(2+)</name>
        <dbReference type="ChEBI" id="CHEBI:29035"/>
    </cofactor>
    <text evidence="11">Magnesium. Can also use manganese.</text>
</comment>
<keyword evidence="6 10" id="KW-0274">FAD</keyword>
<organism evidence="12 13">
    <name type="scientific">Bacillus altitudinis</name>
    <dbReference type="NCBI Taxonomy" id="293387"/>
    <lineage>
        <taxon>Bacteria</taxon>
        <taxon>Bacillati</taxon>
        <taxon>Bacillota</taxon>
        <taxon>Bacilli</taxon>
        <taxon>Bacillales</taxon>
        <taxon>Bacillaceae</taxon>
        <taxon>Bacillus</taxon>
    </lineage>
</organism>
<gene>
    <name evidence="12" type="ORF">BACI348_110036</name>
</gene>
<protein>
    <recommendedName>
        <fullName evidence="2 10">FAD:protein FMN transferase</fullName>
        <ecNumber evidence="1 10">2.7.1.180</ecNumber>
    </recommendedName>
    <alternativeName>
        <fullName evidence="8 10">Flavin transferase</fullName>
    </alternativeName>
</protein>
<evidence type="ECO:0000256" key="7">
    <source>
        <dbReference type="ARBA" id="ARBA00022842"/>
    </source>
</evidence>
<dbReference type="InterPro" id="IPR003374">
    <property type="entry name" value="ApbE-like_sf"/>
</dbReference>
<evidence type="ECO:0000256" key="10">
    <source>
        <dbReference type="PIRNR" id="PIRNR006268"/>
    </source>
</evidence>
<evidence type="ECO:0000313" key="12">
    <source>
        <dbReference type="EMBL" id="VXA91183.1"/>
    </source>
</evidence>
<evidence type="ECO:0000313" key="13">
    <source>
        <dbReference type="Proteomes" id="UP000433089"/>
    </source>
</evidence>
<proteinExistence type="inferred from homology"/>
<evidence type="ECO:0000256" key="6">
    <source>
        <dbReference type="ARBA" id="ARBA00022827"/>
    </source>
</evidence>
<evidence type="ECO:0000256" key="1">
    <source>
        <dbReference type="ARBA" id="ARBA00011955"/>
    </source>
</evidence>
<dbReference type="PIRSF" id="PIRSF006268">
    <property type="entry name" value="ApbE"/>
    <property type="match status" value="1"/>
</dbReference>
<dbReference type="GO" id="GO:0016740">
    <property type="term" value="F:transferase activity"/>
    <property type="evidence" value="ECO:0007669"/>
    <property type="project" value="UniProtKB-UniRule"/>
</dbReference>
<feature type="binding site" evidence="11">
    <location>
        <position position="272"/>
    </location>
    <ligand>
        <name>Mg(2+)</name>
        <dbReference type="ChEBI" id="CHEBI:18420"/>
    </ligand>
</feature>
<dbReference type="InterPro" id="IPR024932">
    <property type="entry name" value="ApbE"/>
</dbReference>
<comment type="catalytic activity">
    <reaction evidence="9 10">
        <text>L-threonyl-[protein] + FAD = FMN-L-threonyl-[protein] + AMP + H(+)</text>
        <dbReference type="Rhea" id="RHEA:36847"/>
        <dbReference type="Rhea" id="RHEA-COMP:11060"/>
        <dbReference type="Rhea" id="RHEA-COMP:11061"/>
        <dbReference type="ChEBI" id="CHEBI:15378"/>
        <dbReference type="ChEBI" id="CHEBI:30013"/>
        <dbReference type="ChEBI" id="CHEBI:57692"/>
        <dbReference type="ChEBI" id="CHEBI:74257"/>
        <dbReference type="ChEBI" id="CHEBI:456215"/>
        <dbReference type="EC" id="2.7.1.180"/>
    </reaction>
</comment>
<keyword evidence="5 10" id="KW-0479">Metal-binding</keyword>
<keyword evidence="3 10" id="KW-0285">Flavoprotein</keyword>
<reference evidence="12 13" key="1">
    <citation type="submission" date="2019-10" db="EMBL/GenBank/DDBJ databases">
        <authorList>
            <person name="Karimi E."/>
        </authorList>
    </citation>
    <scope>NUCLEOTIDE SEQUENCE [LARGE SCALE GENOMIC DNA]</scope>
    <source>
        <strain evidence="12">Bacillus sp. 348</strain>
    </source>
</reference>
<dbReference type="AlphaFoldDB" id="A0A653LFT9"/>
<dbReference type="EC" id="2.7.1.180" evidence="1 10"/>
<name>A0A653LFT9_BACAB</name>
<dbReference type="Pfam" id="PF02424">
    <property type="entry name" value="ApbE"/>
    <property type="match status" value="1"/>
</dbReference>
<sequence length="326" mass="36989">MMKWLGQQKLITFQKSMLAMGTVINIQVVAYEEDRRAVLEDINRAFSIFYDIEHRFSRFRSDSEVMKLANRSKQEVLVSEMLFDLTAYALELAELTNGKYDPTIGKIMEQKGFDRLYTTGQTFSSHDVPHAAVHYRDVQLNEKNRTIHLNKPLILDFGSIAKGFACDLAAKELEAWEGFMINAGGDVLVSGFNEQQEEWTIGIRHPIHKQTNISVIQTTNCAICTSGSYERISRYDPHTHHLIHPQTKQSEQSLLSCTVIAPLGMLADSLSTAAFLLGREGGYSFLAEHEIPAVMVDQTADMIVTPEMKEVHSWNHNQHLSQTKHF</sequence>
<evidence type="ECO:0000256" key="9">
    <source>
        <dbReference type="ARBA" id="ARBA00048540"/>
    </source>
</evidence>
<dbReference type="Proteomes" id="UP000433089">
    <property type="component" value="Unassembled WGS sequence"/>
</dbReference>
<dbReference type="EMBL" id="CABWLH010000003">
    <property type="protein sequence ID" value="VXA91183.1"/>
    <property type="molecule type" value="Genomic_DNA"/>
</dbReference>
<dbReference type="Gene3D" id="3.10.520.10">
    <property type="entry name" value="ApbE-like domains"/>
    <property type="match status" value="1"/>
</dbReference>
<evidence type="ECO:0000256" key="11">
    <source>
        <dbReference type="PIRSR" id="PIRSR006268-2"/>
    </source>
</evidence>
<evidence type="ECO:0000256" key="5">
    <source>
        <dbReference type="ARBA" id="ARBA00022723"/>
    </source>
</evidence>
<keyword evidence="4 10" id="KW-0808">Transferase</keyword>
<keyword evidence="7 10" id="KW-0460">Magnesium</keyword>
<evidence type="ECO:0000256" key="4">
    <source>
        <dbReference type="ARBA" id="ARBA00022679"/>
    </source>
</evidence>
<evidence type="ECO:0000256" key="3">
    <source>
        <dbReference type="ARBA" id="ARBA00022630"/>
    </source>
</evidence>
<feature type="binding site" evidence="11">
    <location>
        <position position="159"/>
    </location>
    <ligand>
        <name>Mg(2+)</name>
        <dbReference type="ChEBI" id="CHEBI:18420"/>
    </ligand>
</feature>
<dbReference type="SUPFAM" id="SSF143631">
    <property type="entry name" value="ApbE-like"/>
    <property type="match status" value="1"/>
</dbReference>
<evidence type="ECO:0000256" key="8">
    <source>
        <dbReference type="ARBA" id="ARBA00031306"/>
    </source>
</evidence>
<feature type="binding site" evidence="11">
    <location>
        <position position="268"/>
    </location>
    <ligand>
        <name>Mg(2+)</name>
        <dbReference type="ChEBI" id="CHEBI:18420"/>
    </ligand>
</feature>
<comment type="similarity">
    <text evidence="10">Belongs to the ApbE family.</text>
</comment>
<dbReference type="PANTHER" id="PTHR30040">
    <property type="entry name" value="THIAMINE BIOSYNTHESIS LIPOPROTEIN APBE"/>
    <property type="match status" value="1"/>
</dbReference>
<dbReference type="GO" id="GO:0046872">
    <property type="term" value="F:metal ion binding"/>
    <property type="evidence" value="ECO:0007669"/>
    <property type="project" value="UniProtKB-UniRule"/>
</dbReference>